<dbReference type="EMBL" id="VEVO01000002">
    <property type="protein sequence ID" value="KAF0045995.1"/>
    <property type="molecule type" value="Genomic_DNA"/>
</dbReference>
<sequence length="117" mass="12928">MYTEHIDFEDILRQQSDNLISKDPQSPFVEDECLAGRRSAHYRRERERGTAARRHGTGAHKRRRRGSGVSVFVGNPADRTGGSLSVPRIRIGEPGQLGTGQNLPSPMSSGDPFRPAC</sequence>
<comment type="caution">
    <text evidence="2">The sequence shown here is derived from an EMBL/GenBank/DDBJ whole genome shotgun (WGS) entry which is preliminary data.</text>
</comment>
<dbReference type="Proteomes" id="UP000438429">
    <property type="component" value="Unassembled WGS sequence"/>
</dbReference>
<dbReference type="AlphaFoldDB" id="A0A6A4TL77"/>
<proteinExistence type="predicted"/>
<organism evidence="2 3">
    <name type="scientific">Scophthalmus maximus</name>
    <name type="common">Turbot</name>
    <name type="synonym">Psetta maxima</name>
    <dbReference type="NCBI Taxonomy" id="52904"/>
    <lineage>
        <taxon>Eukaryota</taxon>
        <taxon>Metazoa</taxon>
        <taxon>Chordata</taxon>
        <taxon>Craniata</taxon>
        <taxon>Vertebrata</taxon>
        <taxon>Euteleostomi</taxon>
        <taxon>Actinopterygii</taxon>
        <taxon>Neopterygii</taxon>
        <taxon>Teleostei</taxon>
        <taxon>Neoteleostei</taxon>
        <taxon>Acanthomorphata</taxon>
        <taxon>Carangaria</taxon>
        <taxon>Pleuronectiformes</taxon>
        <taxon>Pleuronectoidei</taxon>
        <taxon>Scophthalmidae</taxon>
        <taxon>Scophthalmus</taxon>
    </lineage>
</organism>
<evidence type="ECO:0000313" key="3">
    <source>
        <dbReference type="Proteomes" id="UP000438429"/>
    </source>
</evidence>
<evidence type="ECO:0000313" key="2">
    <source>
        <dbReference type="EMBL" id="KAF0045995.1"/>
    </source>
</evidence>
<evidence type="ECO:0000256" key="1">
    <source>
        <dbReference type="SAM" id="MobiDB-lite"/>
    </source>
</evidence>
<reference evidence="2 3" key="1">
    <citation type="submission" date="2019-06" db="EMBL/GenBank/DDBJ databases">
        <title>Draft genomes of female and male turbot (Scophthalmus maximus).</title>
        <authorList>
            <person name="Xu H."/>
            <person name="Xu X.-W."/>
            <person name="Shao C."/>
            <person name="Chen S."/>
        </authorList>
    </citation>
    <scope>NUCLEOTIDE SEQUENCE [LARGE SCALE GENOMIC DNA]</scope>
    <source>
        <strain evidence="2">Ysfricsl-2016a</strain>
        <tissue evidence="2">Blood</tissue>
    </source>
</reference>
<name>A0A6A4TL77_SCOMX</name>
<accession>A0A6A4TL77</accession>
<feature type="compositionally biased region" description="Basic residues" evidence="1">
    <location>
        <begin position="51"/>
        <end position="66"/>
    </location>
</feature>
<feature type="compositionally biased region" description="Polar residues" evidence="1">
    <location>
        <begin position="99"/>
        <end position="108"/>
    </location>
</feature>
<protein>
    <submittedName>
        <fullName evidence="2">Uncharacterized protein</fullName>
    </submittedName>
</protein>
<gene>
    <name evidence="2" type="ORF">F2P81_002524</name>
</gene>
<feature type="region of interest" description="Disordered" evidence="1">
    <location>
        <begin position="39"/>
        <end position="117"/>
    </location>
</feature>